<protein>
    <recommendedName>
        <fullName evidence="2">DUF58 domain-containing protein</fullName>
    </recommendedName>
</protein>
<dbReference type="STRING" id="499555.BJL86_1673"/>
<dbReference type="PANTHER" id="PTHR33608">
    <property type="entry name" value="BLL2464 PROTEIN"/>
    <property type="match status" value="1"/>
</dbReference>
<organism evidence="3 4">
    <name type="scientific">Dietzia timorensis</name>
    <dbReference type="NCBI Taxonomy" id="499555"/>
    <lineage>
        <taxon>Bacteria</taxon>
        <taxon>Bacillati</taxon>
        <taxon>Actinomycetota</taxon>
        <taxon>Actinomycetes</taxon>
        <taxon>Mycobacteriales</taxon>
        <taxon>Dietziaceae</taxon>
        <taxon>Dietzia</taxon>
    </lineage>
</organism>
<evidence type="ECO:0000313" key="4">
    <source>
        <dbReference type="Proteomes" id="UP000186104"/>
    </source>
</evidence>
<feature type="compositionally biased region" description="Polar residues" evidence="1">
    <location>
        <begin position="198"/>
        <end position="213"/>
    </location>
</feature>
<dbReference type="PANTHER" id="PTHR33608:SF6">
    <property type="entry name" value="BLL2464 PROTEIN"/>
    <property type="match status" value="1"/>
</dbReference>
<dbReference type="EMBL" id="CP015961">
    <property type="protein sequence ID" value="ANI92449.1"/>
    <property type="molecule type" value="Genomic_DNA"/>
</dbReference>
<feature type="compositionally biased region" description="Basic residues" evidence="1">
    <location>
        <begin position="220"/>
        <end position="230"/>
    </location>
</feature>
<dbReference type="KEGG" id="dtm:BJL86_1673"/>
<feature type="region of interest" description="Disordered" evidence="1">
    <location>
        <begin position="1"/>
        <end position="20"/>
    </location>
</feature>
<name>A0A173LL67_9ACTN</name>
<dbReference type="RefSeq" id="WP_083657630.1">
    <property type="nucleotide sequence ID" value="NZ_CP015961.1"/>
</dbReference>
<dbReference type="Proteomes" id="UP000186104">
    <property type="component" value="Chromosome"/>
</dbReference>
<sequence>MRSTHSEEDRETPPHGRDKVLTSASTRARIARLELTVLRKIDGVLLGNYQGLIPGPGSEPGESREYQVGDDVRLMDWSVTARTTVPHVHQTIADRELETWLLVDLSPSIDAGSHVDENGEVVTKRDLALASAATFGLLASTAGNRVGVVIVGGADPVIVPPSAGKEHVRSILELVATTPSAVTNDDDTDDEDAAQAARGSSQNSGRGTDNRAQSGGIRARAARAWKRIRPPKTDRQAPHKDSALERGATALRGLARRRGLIVVISDFLGEMDWERSLRVLATRQQIVSARLTDPLDVALPQIGNVSLRDPVSGEVLDVDVTAEQAANYQFAARRHRREVVTALRHCGAPILALRTDRDWVRDVIEFAEMRRRGAFPDGERTLADLEMSR</sequence>
<evidence type="ECO:0000256" key="1">
    <source>
        <dbReference type="SAM" id="MobiDB-lite"/>
    </source>
</evidence>
<feature type="domain" description="DUF58" evidence="2">
    <location>
        <begin position="62"/>
        <end position="185"/>
    </location>
</feature>
<evidence type="ECO:0000313" key="3">
    <source>
        <dbReference type="EMBL" id="ANI92449.1"/>
    </source>
</evidence>
<proteinExistence type="predicted"/>
<feature type="compositionally biased region" description="Acidic residues" evidence="1">
    <location>
        <begin position="184"/>
        <end position="193"/>
    </location>
</feature>
<feature type="region of interest" description="Disordered" evidence="1">
    <location>
        <begin position="180"/>
        <end position="245"/>
    </location>
</feature>
<dbReference type="AlphaFoldDB" id="A0A173LL67"/>
<feature type="domain" description="DUF58" evidence="2">
    <location>
        <begin position="236"/>
        <end position="337"/>
    </location>
</feature>
<dbReference type="InterPro" id="IPR002881">
    <property type="entry name" value="DUF58"/>
</dbReference>
<keyword evidence="4" id="KW-1185">Reference proteome</keyword>
<evidence type="ECO:0000259" key="2">
    <source>
        <dbReference type="Pfam" id="PF01882"/>
    </source>
</evidence>
<gene>
    <name evidence="3" type="ORF">BJL86_1673</name>
</gene>
<reference evidence="3 4" key="1">
    <citation type="submission" date="2016-06" db="EMBL/GenBank/DDBJ databases">
        <title>Complete genome sequence of a saline-alkali tolerant type strain Dietzia timorensis ID05-A0528T.</title>
        <authorList>
            <person name="Wu X."/>
        </authorList>
    </citation>
    <scope>NUCLEOTIDE SEQUENCE [LARGE SCALE GENOMIC DNA]</scope>
    <source>
        <strain evidence="3 4">ID05-A0528</strain>
    </source>
</reference>
<accession>A0A173LL67</accession>
<dbReference type="Pfam" id="PF01882">
    <property type="entry name" value="DUF58"/>
    <property type="match status" value="2"/>
</dbReference>
<feature type="compositionally biased region" description="Basic and acidic residues" evidence="1">
    <location>
        <begin position="231"/>
        <end position="244"/>
    </location>
</feature>